<dbReference type="RefSeq" id="WP_202091560.1">
    <property type="nucleotide sequence ID" value="NZ_CP061035.1"/>
</dbReference>
<gene>
    <name evidence="2" type="ORF">H5J25_12735</name>
</gene>
<dbReference type="AlphaFoldDB" id="A0A974S3C1"/>
<name>A0A974S3C1_9SPHN</name>
<dbReference type="Proteomes" id="UP000595894">
    <property type="component" value="Chromosome"/>
</dbReference>
<dbReference type="KEGG" id="sari:H5J25_12735"/>
<keyword evidence="1" id="KW-0472">Membrane</keyword>
<keyword evidence="3" id="KW-1185">Reference proteome</keyword>
<evidence type="ECO:0000256" key="1">
    <source>
        <dbReference type="SAM" id="Phobius"/>
    </source>
</evidence>
<dbReference type="EMBL" id="CP061035">
    <property type="protein sequence ID" value="QQV76348.1"/>
    <property type="molecule type" value="Genomic_DNA"/>
</dbReference>
<accession>A0A974S3C1</accession>
<protein>
    <submittedName>
        <fullName evidence="2">Uncharacterized protein</fullName>
    </submittedName>
</protein>
<reference evidence="3" key="1">
    <citation type="submission" date="2020-09" db="EMBL/GenBank/DDBJ databases">
        <title>Sphingomonas sp., a new species isolated from pork steak.</title>
        <authorList>
            <person name="Heidler von Heilborn D."/>
        </authorList>
    </citation>
    <scope>NUCLEOTIDE SEQUENCE [LARGE SCALE GENOMIC DNA]</scope>
</reference>
<proteinExistence type="predicted"/>
<evidence type="ECO:0000313" key="2">
    <source>
        <dbReference type="EMBL" id="QQV76348.1"/>
    </source>
</evidence>
<keyword evidence="1" id="KW-1133">Transmembrane helix</keyword>
<feature type="transmembrane region" description="Helical" evidence="1">
    <location>
        <begin position="87"/>
        <end position="110"/>
    </location>
</feature>
<organism evidence="2 3">
    <name type="scientific">Sphingomonas aliaeris</name>
    <dbReference type="NCBI Taxonomy" id="2759526"/>
    <lineage>
        <taxon>Bacteria</taxon>
        <taxon>Pseudomonadati</taxon>
        <taxon>Pseudomonadota</taxon>
        <taxon>Alphaproteobacteria</taxon>
        <taxon>Sphingomonadales</taxon>
        <taxon>Sphingomonadaceae</taxon>
        <taxon>Sphingomonas</taxon>
    </lineage>
</organism>
<keyword evidence="1" id="KW-0812">Transmembrane</keyword>
<evidence type="ECO:0000313" key="3">
    <source>
        <dbReference type="Proteomes" id="UP000595894"/>
    </source>
</evidence>
<sequence length="116" mass="12497">MNEKSRRPGNRAAVFYVSVNRPTAGCIEPPSADIHAALVAFRPPEVQPSRMMHLDHTGRDDAHDLPDAEVAMRIGRNASLDVKVTNVGLLSVGILVSGILLSTAVLVHAAKRRVRA</sequence>